<dbReference type="Pfam" id="PF01966">
    <property type="entry name" value="HD"/>
    <property type="match status" value="1"/>
</dbReference>
<proteinExistence type="predicted"/>
<sequence length="257" mass="29342">MFLDRSRALRAFAGYAAGYNAADPKVKLKIDHTYRVAALCERIAVSLALPKTEVDLAWLCGLLHDVGRFEQLRQYGTFNDAQSIDHAAMSARVLFEEGHIREYLDDYSQDELLRTAVAWHSAYRLPDDLDERTLQFCQILRDADKIDILRVNVEVPMEEIYNVTTEALRQSPVSPAVLQSFYEHHCVLRSLKQFPADNAVGHASLVYELCYPESLRAVAEQGWLWKLLNFPSDNADTAAAFAAMRQEMHHWLEQKLA</sequence>
<protein>
    <submittedName>
        <fullName evidence="2">HD domain-containing protein</fullName>
    </submittedName>
</protein>
<organism evidence="2 3">
    <name type="scientific">Candidatus Gemmiger excrementigallinarum</name>
    <dbReference type="NCBI Taxonomy" id="2838609"/>
    <lineage>
        <taxon>Bacteria</taxon>
        <taxon>Bacillati</taxon>
        <taxon>Bacillota</taxon>
        <taxon>Clostridia</taxon>
        <taxon>Eubacteriales</taxon>
        <taxon>Gemmiger</taxon>
    </lineage>
</organism>
<dbReference type="Gene3D" id="1.10.3210.10">
    <property type="entry name" value="Hypothetical protein af1432"/>
    <property type="match status" value="1"/>
</dbReference>
<evidence type="ECO:0000313" key="2">
    <source>
        <dbReference type="EMBL" id="HIZ41193.1"/>
    </source>
</evidence>
<dbReference type="AlphaFoldDB" id="A0A9D2EPD3"/>
<dbReference type="SUPFAM" id="SSF109604">
    <property type="entry name" value="HD-domain/PDEase-like"/>
    <property type="match status" value="1"/>
</dbReference>
<comment type="caution">
    <text evidence="2">The sequence shown here is derived from an EMBL/GenBank/DDBJ whole genome shotgun (WGS) entry which is preliminary data.</text>
</comment>
<dbReference type="InterPro" id="IPR003607">
    <property type="entry name" value="HD/PDEase_dom"/>
</dbReference>
<dbReference type="InterPro" id="IPR006674">
    <property type="entry name" value="HD_domain"/>
</dbReference>
<accession>A0A9D2EPD3</accession>
<gene>
    <name evidence="2" type="ORF">H9811_01385</name>
</gene>
<dbReference type="Proteomes" id="UP000824048">
    <property type="component" value="Unassembled WGS sequence"/>
</dbReference>
<feature type="domain" description="HD/PDEase" evidence="1">
    <location>
        <begin position="25"/>
        <end position="158"/>
    </location>
</feature>
<reference evidence="2" key="1">
    <citation type="journal article" date="2021" name="PeerJ">
        <title>Extensive microbial diversity within the chicken gut microbiome revealed by metagenomics and culture.</title>
        <authorList>
            <person name="Gilroy R."/>
            <person name="Ravi A."/>
            <person name="Getino M."/>
            <person name="Pursley I."/>
            <person name="Horton D.L."/>
            <person name="Alikhan N.F."/>
            <person name="Baker D."/>
            <person name="Gharbi K."/>
            <person name="Hall N."/>
            <person name="Watson M."/>
            <person name="Adriaenssens E.M."/>
            <person name="Foster-Nyarko E."/>
            <person name="Jarju S."/>
            <person name="Secka A."/>
            <person name="Antonio M."/>
            <person name="Oren A."/>
            <person name="Chaudhuri R.R."/>
            <person name="La Ragione R."/>
            <person name="Hildebrand F."/>
            <person name="Pallen M.J."/>
        </authorList>
    </citation>
    <scope>NUCLEOTIDE SEQUENCE</scope>
    <source>
        <strain evidence="2">ChiSxjej1B13-11774</strain>
    </source>
</reference>
<dbReference type="SMART" id="SM00471">
    <property type="entry name" value="HDc"/>
    <property type="match status" value="1"/>
</dbReference>
<dbReference type="EMBL" id="DXBP01000006">
    <property type="protein sequence ID" value="HIZ41193.1"/>
    <property type="molecule type" value="Genomic_DNA"/>
</dbReference>
<evidence type="ECO:0000313" key="3">
    <source>
        <dbReference type="Proteomes" id="UP000824048"/>
    </source>
</evidence>
<reference evidence="2" key="2">
    <citation type="submission" date="2021-04" db="EMBL/GenBank/DDBJ databases">
        <authorList>
            <person name="Gilroy R."/>
        </authorList>
    </citation>
    <scope>NUCLEOTIDE SEQUENCE</scope>
    <source>
        <strain evidence="2">ChiSxjej1B13-11774</strain>
    </source>
</reference>
<dbReference type="CDD" id="cd00077">
    <property type="entry name" value="HDc"/>
    <property type="match status" value="1"/>
</dbReference>
<name>A0A9D2EPD3_9FIRM</name>
<dbReference type="InterPro" id="IPR006675">
    <property type="entry name" value="HDIG_dom"/>
</dbReference>
<dbReference type="NCBIfam" id="TIGR00277">
    <property type="entry name" value="HDIG"/>
    <property type="match status" value="1"/>
</dbReference>
<evidence type="ECO:0000259" key="1">
    <source>
        <dbReference type="SMART" id="SM00471"/>
    </source>
</evidence>